<dbReference type="AlphaFoldDB" id="A0A1T4S824"/>
<dbReference type="EMBL" id="FUXL01000009">
    <property type="protein sequence ID" value="SKA24236.1"/>
    <property type="molecule type" value="Genomic_DNA"/>
</dbReference>
<sequence length="40" mass="4320">MNTDWTGRPLTLSSHGRVLATTSPALHRAALDTLAQAKYP</sequence>
<evidence type="ECO:0000313" key="2">
    <source>
        <dbReference type="Proteomes" id="UP000190135"/>
    </source>
</evidence>
<gene>
    <name evidence="1" type="ORF">SAMN05428963_10973</name>
</gene>
<evidence type="ECO:0000313" key="1">
    <source>
        <dbReference type="EMBL" id="SKA24236.1"/>
    </source>
</evidence>
<dbReference type="Gene3D" id="3.40.190.80">
    <property type="match status" value="1"/>
</dbReference>
<organism evidence="1 2">
    <name type="scientific">Consotaella salsifontis</name>
    <dbReference type="NCBI Taxonomy" id="1365950"/>
    <lineage>
        <taxon>Bacteria</taxon>
        <taxon>Pseudomonadati</taxon>
        <taxon>Pseudomonadota</taxon>
        <taxon>Alphaproteobacteria</taxon>
        <taxon>Hyphomicrobiales</taxon>
        <taxon>Aurantimonadaceae</taxon>
        <taxon>Consotaella</taxon>
    </lineage>
</organism>
<accession>A0A1T4S824</accession>
<dbReference type="Proteomes" id="UP000190135">
    <property type="component" value="Unassembled WGS sequence"/>
</dbReference>
<proteinExistence type="predicted"/>
<protein>
    <submittedName>
        <fullName evidence="1">Uncharacterized protein</fullName>
    </submittedName>
</protein>
<dbReference type="RefSeq" id="WP_280949393.1">
    <property type="nucleotide sequence ID" value="NZ_FUXL01000009.1"/>
</dbReference>
<keyword evidence="2" id="KW-1185">Reference proteome</keyword>
<name>A0A1T4S824_9HYPH</name>
<reference evidence="1 2" key="1">
    <citation type="submission" date="2017-02" db="EMBL/GenBank/DDBJ databases">
        <authorList>
            <person name="Peterson S.W."/>
        </authorList>
    </citation>
    <scope>NUCLEOTIDE SEQUENCE [LARGE SCALE GENOMIC DNA]</scope>
    <source>
        <strain evidence="1 2">USBA 369</strain>
    </source>
</reference>
<dbReference type="STRING" id="1365950.SAMN05428963_10973"/>